<gene>
    <name evidence="2" type="ORF">CHR90_12975</name>
</gene>
<proteinExistence type="predicted"/>
<comment type="caution">
    <text evidence="2">The sequence shown here is derived from an EMBL/GenBank/DDBJ whole genome shotgun (WGS) entry which is preliminary data.</text>
</comment>
<dbReference type="SUPFAM" id="SSF75708">
    <property type="entry name" value="Chemotaxis phosphatase CheZ"/>
    <property type="match status" value="1"/>
</dbReference>
<protein>
    <recommendedName>
        <fullName evidence="4">Chemotaxis protein CheZ</fullName>
    </recommendedName>
</protein>
<evidence type="ECO:0000313" key="2">
    <source>
        <dbReference type="EMBL" id="OYQ17882.1"/>
    </source>
</evidence>
<dbReference type="AlphaFoldDB" id="A0A255XLT8"/>
<reference evidence="2 3" key="1">
    <citation type="submission" date="2017-07" db="EMBL/GenBank/DDBJ databases">
        <title>Elstera cyanobacteriorum sp. nov., a novel bacterium isolated from cyanobacterial aggregates in a eutrophic lake.</title>
        <authorList>
            <person name="Cai H."/>
        </authorList>
    </citation>
    <scope>NUCLEOTIDE SEQUENCE [LARGE SCALE GENOMIC DNA]</scope>
    <source>
        <strain evidence="2 3">TH019</strain>
    </source>
</reference>
<dbReference type="OrthoDB" id="7269965at2"/>
<feature type="region of interest" description="Disordered" evidence="1">
    <location>
        <begin position="140"/>
        <end position="165"/>
    </location>
</feature>
<name>A0A255XLT8_9PROT</name>
<accession>A0A255XLT8</accession>
<sequence>MSDLDAQALASELADLREQLELIQSEVAAIRHPRSTEDRISNAVSELRAIVHATETATNGILAVAEAIDSAAESIPRAASEGGVDMAVEQIHSLVASLFTECAFQDITGQRVSKVVTTLEFVEQRIGTIIQVLGDGFDGLTPPTHGPAGGDDGLLHGPARGGGGVSQADIDSLFG</sequence>
<dbReference type="RefSeq" id="WP_094409444.1">
    <property type="nucleotide sequence ID" value="NZ_BMJZ01000002.1"/>
</dbReference>
<dbReference type="Proteomes" id="UP000216361">
    <property type="component" value="Unassembled WGS sequence"/>
</dbReference>
<evidence type="ECO:0000256" key="1">
    <source>
        <dbReference type="SAM" id="MobiDB-lite"/>
    </source>
</evidence>
<evidence type="ECO:0000313" key="3">
    <source>
        <dbReference type="Proteomes" id="UP000216361"/>
    </source>
</evidence>
<dbReference type="EMBL" id="NOXS01000033">
    <property type="protein sequence ID" value="OYQ17882.1"/>
    <property type="molecule type" value="Genomic_DNA"/>
</dbReference>
<keyword evidence="3" id="KW-1185">Reference proteome</keyword>
<organism evidence="2 3">
    <name type="scientific">Elstera cyanobacteriorum</name>
    <dbReference type="NCBI Taxonomy" id="2022747"/>
    <lineage>
        <taxon>Bacteria</taxon>
        <taxon>Pseudomonadati</taxon>
        <taxon>Pseudomonadota</taxon>
        <taxon>Alphaproteobacteria</taxon>
        <taxon>Rhodospirillales</taxon>
        <taxon>Rhodospirillaceae</taxon>
        <taxon>Elstera</taxon>
    </lineage>
</organism>
<evidence type="ECO:0008006" key="4">
    <source>
        <dbReference type="Google" id="ProtNLM"/>
    </source>
</evidence>
<dbReference type="Gene3D" id="1.10.287.500">
    <property type="entry name" value="Helix hairpin bin"/>
    <property type="match status" value="1"/>
</dbReference>